<dbReference type="AlphaFoldDB" id="F8WXM9"/>
<comment type="caution">
    <text evidence="14">The sequence shown here is derived from an EMBL/GenBank/DDBJ whole genome shotgun (WGS) entry which is preliminary data.</text>
</comment>
<evidence type="ECO:0000256" key="1">
    <source>
        <dbReference type="ARBA" id="ARBA00000213"/>
    </source>
</evidence>
<evidence type="ECO:0000256" key="8">
    <source>
        <dbReference type="ARBA" id="ARBA00030003"/>
    </source>
</evidence>
<keyword evidence="7" id="KW-0413">Isomerase</keyword>
<dbReference type="InterPro" id="IPR023405">
    <property type="entry name" value="Topo_IA_core_domain"/>
</dbReference>
<dbReference type="GO" id="GO:0006310">
    <property type="term" value="P:DNA recombination"/>
    <property type="evidence" value="ECO:0007669"/>
    <property type="project" value="TreeGrafter"/>
</dbReference>
<dbReference type="PANTHER" id="PTHR11390:SF21">
    <property type="entry name" value="DNA TOPOISOMERASE 3-ALPHA"/>
    <property type="match status" value="1"/>
</dbReference>
<evidence type="ECO:0000256" key="9">
    <source>
        <dbReference type="ARBA" id="ARBA00031985"/>
    </source>
</evidence>
<comment type="catalytic activity">
    <reaction evidence="1">
        <text>ATP-independent breakage of single-stranded DNA, followed by passage and rejoining.</text>
        <dbReference type="EC" id="5.6.2.1"/>
    </reaction>
</comment>
<dbReference type="InterPro" id="IPR005738">
    <property type="entry name" value="TopoIII"/>
</dbReference>
<dbReference type="PROSITE" id="PS52039">
    <property type="entry name" value="TOPO_IA_2"/>
    <property type="match status" value="1"/>
</dbReference>
<evidence type="ECO:0000259" key="13">
    <source>
        <dbReference type="PROSITE" id="PS52039"/>
    </source>
</evidence>
<dbReference type="SMART" id="SM00436">
    <property type="entry name" value="TOP1Bc"/>
    <property type="match status" value="1"/>
</dbReference>
<dbReference type="InterPro" id="IPR013497">
    <property type="entry name" value="Topo_IA_cen"/>
</dbReference>
<dbReference type="GO" id="GO:0006281">
    <property type="term" value="P:DNA repair"/>
    <property type="evidence" value="ECO:0007669"/>
    <property type="project" value="TreeGrafter"/>
</dbReference>
<evidence type="ECO:0000259" key="12">
    <source>
        <dbReference type="PROSITE" id="PS50880"/>
    </source>
</evidence>
<dbReference type="PRINTS" id="PR00417">
    <property type="entry name" value="PRTPISMRASEI"/>
</dbReference>
<dbReference type="HOGENOM" id="CLU_002929_5_2_10"/>
<proteinExistence type="inferred from homology"/>
<dbReference type="Gene3D" id="3.40.50.140">
    <property type="match status" value="1"/>
</dbReference>
<gene>
    <name evidence="14" type="ORF">HMPREF9456_00764</name>
</gene>
<evidence type="ECO:0000256" key="3">
    <source>
        <dbReference type="ARBA" id="ARBA00012891"/>
    </source>
</evidence>
<dbReference type="eggNOG" id="COG0550">
    <property type="taxonomic scope" value="Bacteria"/>
</dbReference>
<dbReference type="Gene3D" id="2.70.20.10">
    <property type="entry name" value="Topoisomerase I, domain 3"/>
    <property type="match status" value="1"/>
</dbReference>
<name>F8WXM9_9BACT</name>
<evidence type="ECO:0000313" key="15">
    <source>
        <dbReference type="Proteomes" id="UP000006420"/>
    </source>
</evidence>
<evidence type="ECO:0000256" key="5">
    <source>
        <dbReference type="ARBA" id="ARBA00023029"/>
    </source>
</evidence>
<keyword evidence="4" id="KW-0479">Metal-binding</keyword>
<dbReference type="EMBL" id="ADLW01000003">
    <property type="protein sequence ID" value="EGK04437.1"/>
    <property type="molecule type" value="Genomic_DNA"/>
</dbReference>
<feature type="domain" description="Topo IA-type catalytic" evidence="13">
    <location>
        <begin position="159"/>
        <end position="599"/>
    </location>
</feature>
<accession>F8WXM9</accession>
<keyword evidence="5" id="KW-0799">Topoisomerase</keyword>
<reference evidence="14 15" key="1">
    <citation type="submission" date="2011-04" db="EMBL/GenBank/DDBJ databases">
        <title>The Genome Sequence of Dysgonomonas mossii DSM 22836.</title>
        <authorList>
            <consortium name="The Broad Institute Genome Sequencing Platform"/>
            <person name="Earl A."/>
            <person name="Ward D."/>
            <person name="Feldgarden M."/>
            <person name="Gevers D."/>
            <person name="Pudlo N."/>
            <person name="Martens E."/>
            <person name="Allen-Vercoe E."/>
            <person name="Young S.K."/>
            <person name="Zeng Q."/>
            <person name="Gargeya S."/>
            <person name="Fitzgerald M."/>
            <person name="Haas B."/>
            <person name="Abouelleil A."/>
            <person name="Alvarado L."/>
            <person name="Arachchi H.M."/>
            <person name="Berlin A."/>
            <person name="Brown A."/>
            <person name="Chapman S.B."/>
            <person name="Chen Z."/>
            <person name="Dunbar C."/>
            <person name="Freedman E."/>
            <person name="Gearin G."/>
            <person name="Gellesch M."/>
            <person name="Goldberg J."/>
            <person name="Griggs A."/>
            <person name="Gujja S."/>
            <person name="Heiman D."/>
            <person name="Howarth C."/>
            <person name="Larson L."/>
            <person name="Lui A."/>
            <person name="MacDonald P.J.P."/>
            <person name="Mehta T."/>
            <person name="Montmayeur A."/>
            <person name="Murphy C."/>
            <person name="Neiman D."/>
            <person name="Pearson M."/>
            <person name="Priest M."/>
            <person name="Roberts A."/>
            <person name="Saif S."/>
            <person name="Shea T."/>
            <person name="Shenoy N."/>
            <person name="Sisk P."/>
            <person name="Stolte C."/>
            <person name="Sykes S."/>
            <person name="Yandava C."/>
            <person name="Wortman J."/>
            <person name="Nusbaum C."/>
            <person name="Birren B."/>
        </authorList>
    </citation>
    <scope>NUCLEOTIDE SEQUENCE [LARGE SCALE GENOMIC DNA]</scope>
    <source>
        <strain evidence="14 15">DSM 22836</strain>
    </source>
</reference>
<dbReference type="Pfam" id="PF01751">
    <property type="entry name" value="Toprim"/>
    <property type="match status" value="1"/>
</dbReference>
<dbReference type="GO" id="GO:0003917">
    <property type="term" value="F:DNA topoisomerase type I (single strand cut, ATP-independent) activity"/>
    <property type="evidence" value="ECO:0007669"/>
    <property type="project" value="UniProtKB-EC"/>
</dbReference>
<dbReference type="Pfam" id="PF01131">
    <property type="entry name" value="Topoisom_bac"/>
    <property type="match status" value="1"/>
</dbReference>
<dbReference type="InterPro" id="IPR003602">
    <property type="entry name" value="Topo_IA_DNA-bd_dom"/>
</dbReference>
<dbReference type="PANTHER" id="PTHR11390">
    <property type="entry name" value="PROKARYOTIC DNA TOPOISOMERASE"/>
    <property type="match status" value="1"/>
</dbReference>
<comment type="similarity">
    <text evidence="2">Belongs to the type IA topoisomerase family.</text>
</comment>
<protein>
    <recommendedName>
        <fullName evidence="3">DNA topoisomerase</fullName>
        <ecNumber evidence="3">5.6.2.1</ecNumber>
    </recommendedName>
    <alternativeName>
        <fullName evidence="11">Omega-protein</fullName>
    </alternativeName>
    <alternativeName>
        <fullName evidence="10">Relaxing enzyme</fullName>
    </alternativeName>
    <alternativeName>
        <fullName evidence="8">Swivelase</fullName>
    </alternativeName>
    <alternativeName>
        <fullName evidence="9">Untwisting enzyme</fullName>
    </alternativeName>
</protein>
<dbReference type="InterPro" id="IPR000380">
    <property type="entry name" value="Topo_IA"/>
</dbReference>
<sequence length="711" mass="79910">MKTAIIAEKPSVAREIAAIVGANEKKDGYLYGNGYLVTWALGHLVGLSMPEGYGFKGFKRENLPIIPETFTLQPRQVKGEKGYKADPGALKQLKIVKNVFDECDKIIVATDAGREGELIFRLIYSYLGSTKPFDRLWISSLTEEAIREGLKNLKTGTDYDNLYKAAKSRSEADWLVGINASQALSITVGEGIYSLGRVQAPTLAMICSRYKENKQFVPQTYWQLALGIEKDNITFKAYSKDKFDKKKDADQLYELLKSNPQAEVKSVERKNVTEEAPLFFDLTGLQKKANQLYGFSADKTLSLAQTLYEKKLITYPRTGSRYISEDVFEQIPELLRCLKIHPLFVTYATELQKGNLNKQGVNDKKVTDHHALLITETYAHDIVKDERKIYDLIAGRMLEAISPKCSKEQVRIIFTSNNLDFEAKGSVIIKAGWRAILSEQPAKDNGEKQTDSEENTSVRLPAFNEGDNILATSSVLIEKQTKPKQLYTESSLLTAMENAGKELDDEAQRKSMKDCGLGTPATRASIIETLITRGYIFRKEKSLMPTEKGLAIYGIVKSMKIADVEMTGMWEETLAKIERGEFDADTFMKSIGVYTSQVTGELLSSNIVFREKQSEISCPKCKEGNIRIYPMVARCKNENCDFVLFRNKSGKTLNDTQVTELCKGQKIGPIKGFKSKAGKDFDASLVLDEEYNVKFIFADNKQRSNKSKKKQ</sequence>
<dbReference type="GO" id="GO:0006265">
    <property type="term" value="P:DNA topological change"/>
    <property type="evidence" value="ECO:0007669"/>
    <property type="project" value="InterPro"/>
</dbReference>
<dbReference type="InterPro" id="IPR013824">
    <property type="entry name" value="Topo_IA_cen_sub1"/>
</dbReference>
<organism evidence="14 15">
    <name type="scientific">Dysgonomonas mossii DSM 22836</name>
    <dbReference type="NCBI Taxonomy" id="742767"/>
    <lineage>
        <taxon>Bacteria</taxon>
        <taxon>Pseudomonadati</taxon>
        <taxon>Bacteroidota</taxon>
        <taxon>Bacteroidia</taxon>
        <taxon>Bacteroidales</taxon>
        <taxon>Dysgonomonadaceae</taxon>
        <taxon>Dysgonomonas</taxon>
    </lineage>
</organism>
<dbReference type="InterPro" id="IPR013825">
    <property type="entry name" value="Topo_IA_cen_sub2"/>
</dbReference>
<dbReference type="EC" id="5.6.2.1" evidence="3"/>
<dbReference type="Gene3D" id="1.10.460.10">
    <property type="entry name" value="Topoisomerase I, domain 2"/>
    <property type="match status" value="1"/>
</dbReference>
<dbReference type="InterPro" id="IPR006171">
    <property type="entry name" value="TOPRIM_dom"/>
</dbReference>
<dbReference type="GO" id="GO:0046872">
    <property type="term" value="F:metal ion binding"/>
    <property type="evidence" value="ECO:0007669"/>
    <property type="project" value="UniProtKB-KW"/>
</dbReference>
<evidence type="ECO:0000256" key="4">
    <source>
        <dbReference type="ARBA" id="ARBA00022723"/>
    </source>
</evidence>
<dbReference type="Pfam" id="PF13342">
    <property type="entry name" value="Toprim_Crpt"/>
    <property type="match status" value="1"/>
</dbReference>
<evidence type="ECO:0000256" key="2">
    <source>
        <dbReference type="ARBA" id="ARBA00009446"/>
    </source>
</evidence>
<dbReference type="GO" id="GO:0003677">
    <property type="term" value="F:DNA binding"/>
    <property type="evidence" value="ECO:0007669"/>
    <property type="project" value="UniProtKB-KW"/>
</dbReference>
<dbReference type="STRING" id="742767.HMPREF9456_00764"/>
<keyword evidence="6" id="KW-0238">DNA-binding</keyword>
<dbReference type="SMART" id="SM00493">
    <property type="entry name" value="TOPRIM"/>
    <property type="match status" value="1"/>
</dbReference>
<evidence type="ECO:0000256" key="10">
    <source>
        <dbReference type="ARBA" id="ARBA00032235"/>
    </source>
</evidence>
<dbReference type="GeneID" id="78081441"/>
<keyword evidence="15" id="KW-1185">Reference proteome</keyword>
<evidence type="ECO:0000256" key="6">
    <source>
        <dbReference type="ARBA" id="ARBA00023125"/>
    </source>
</evidence>
<dbReference type="OrthoDB" id="9803554at2"/>
<dbReference type="InterPro" id="IPR025589">
    <property type="entry name" value="Toprim_C_rpt"/>
</dbReference>
<dbReference type="Proteomes" id="UP000006420">
    <property type="component" value="Unassembled WGS sequence"/>
</dbReference>
<dbReference type="NCBIfam" id="TIGR01056">
    <property type="entry name" value="topB"/>
    <property type="match status" value="1"/>
</dbReference>
<dbReference type="InterPro" id="IPR013826">
    <property type="entry name" value="Topo_IA_cen_sub3"/>
</dbReference>
<dbReference type="SMART" id="SM00437">
    <property type="entry name" value="TOP1Ac"/>
    <property type="match status" value="1"/>
</dbReference>
<dbReference type="CDD" id="cd03362">
    <property type="entry name" value="TOPRIM_TopoIA_TopoIII"/>
    <property type="match status" value="1"/>
</dbReference>
<dbReference type="CDD" id="cd00186">
    <property type="entry name" value="TOP1Ac"/>
    <property type="match status" value="1"/>
</dbReference>
<dbReference type="GO" id="GO:0043597">
    <property type="term" value="C:cytoplasmic replication fork"/>
    <property type="evidence" value="ECO:0007669"/>
    <property type="project" value="TreeGrafter"/>
</dbReference>
<dbReference type="Gene3D" id="1.10.290.10">
    <property type="entry name" value="Topoisomerase I, domain 4"/>
    <property type="match status" value="1"/>
</dbReference>
<evidence type="ECO:0000256" key="7">
    <source>
        <dbReference type="ARBA" id="ARBA00023235"/>
    </source>
</evidence>
<dbReference type="InterPro" id="IPR034144">
    <property type="entry name" value="TOPRIM_TopoIII"/>
</dbReference>
<dbReference type="InterPro" id="IPR003601">
    <property type="entry name" value="Topo_IA_2"/>
</dbReference>
<evidence type="ECO:0000256" key="11">
    <source>
        <dbReference type="ARBA" id="ARBA00032877"/>
    </source>
</evidence>
<evidence type="ECO:0000313" key="14">
    <source>
        <dbReference type="EMBL" id="EGK04437.1"/>
    </source>
</evidence>
<feature type="domain" description="Toprim" evidence="12">
    <location>
        <begin position="2"/>
        <end position="142"/>
    </location>
</feature>
<dbReference type="RefSeq" id="WP_006842135.1">
    <property type="nucleotide sequence ID" value="NZ_AQWJ01000002.1"/>
</dbReference>
<dbReference type="PROSITE" id="PS50880">
    <property type="entry name" value="TOPRIM"/>
    <property type="match status" value="1"/>
</dbReference>
<dbReference type="SUPFAM" id="SSF56712">
    <property type="entry name" value="Prokaryotic type I DNA topoisomerase"/>
    <property type="match status" value="1"/>
</dbReference>